<dbReference type="InterPro" id="IPR000073">
    <property type="entry name" value="AB_hydrolase_1"/>
</dbReference>
<dbReference type="GeneID" id="108680947"/>
<evidence type="ECO:0000313" key="4">
    <source>
        <dbReference type="Proteomes" id="UP000694843"/>
    </source>
</evidence>
<feature type="domain" description="AB hydrolase-1" evidence="3">
    <location>
        <begin position="30"/>
        <end position="135"/>
    </location>
</feature>
<evidence type="ECO:0000256" key="2">
    <source>
        <dbReference type="ARBA" id="ARBA00022801"/>
    </source>
</evidence>
<dbReference type="OMA" id="PLYICHC"/>
<comment type="similarity">
    <text evidence="1">Belongs to the AB hydrolase superfamily.</text>
</comment>
<protein>
    <submittedName>
        <fullName evidence="5">Probable serine hydrolase</fullName>
    </submittedName>
</protein>
<proteinExistence type="inferred from homology"/>
<dbReference type="PANTHER" id="PTHR43798">
    <property type="entry name" value="MONOACYLGLYCEROL LIPASE"/>
    <property type="match status" value="1"/>
</dbReference>
<name>A0A979FLY6_HYAAZ</name>
<keyword evidence="4" id="KW-1185">Reference proteome</keyword>
<dbReference type="InterPro" id="IPR029058">
    <property type="entry name" value="AB_hydrolase_fold"/>
</dbReference>
<dbReference type="InterPro" id="IPR050266">
    <property type="entry name" value="AB_hydrolase_sf"/>
</dbReference>
<dbReference type="GO" id="GO:0016787">
    <property type="term" value="F:hydrolase activity"/>
    <property type="evidence" value="ECO:0007669"/>
    <property type="project" value="UniProtKB-KW"/>
</dbReference>
<keyword evidence="2 5" id="KW-0378">Hydrolase</keyword>
<dbReference type="Pfam" id="PF00561">
    <property type="entry name" value="Abhydrolase_1"/>
    <property type="match status" value="1"/>
</dbReference>
<accession>A0A979FLY6</accession>
<evidence type="ECO:0000256" key="1">
    <source>
        <dbReference type="ARBA" id="ARBA00008645"/>
    </source>
</evidence>
<gene>
    <name evidence="5" type="primary">LOC108680947</name>
</gene>
<dbReference type="GO" id="GO:0016020">
    <property type="term" value="C:membrane"/>
    <property type="evidence" value="ECO:0007669"/>
    <property type="project" value="TreeGrafter"/>
</dbReference>
<dbReference type="RefSeq" id="XP_047737215.1">
    <property type="nucleotide sequence ID" value="XM_047881259.1"/>
</dbReference>
<organism evidence="4 5">
    <name type="scientific">Hyalella azteca</name>
    <name type="common">Amphipod</name>
    <dbReference type="NCBI Taxonomy" id="294128"/>
    <lineage>
        <taxon>Eukaryota</taxon>
        <taxon>Metazoa</taxon>
        <taxon>Ecdysozoa</taxon>
        <taxon>Arthropoda</taxon>
        <taxon>Crustacea</taxon>
        <taxon>Multicrustacea</taxon>
        <taxon>Malacostraca</taxon>
        <taxon>Eumalacostraca</taxon>
        <taxon>Peracarida</taxon>
        <taxon>Amphipoda</taxon>
        <taxon>Senticaudata</taxon>
        <taxon>Talitrida</taxon>
        <taxon>Talitroidea</taxon>
        <taxon>Hyalellidae</taxon>
        <taxon>Hyalella</taxon>
    </lineage>
</organism>
<dbReference type="Proteomes" id="UP000694843">
    <property type="component" value="Unplaced"/>
</dbReference>
<dbReference type="KEGG" id="hazt:108680947"/>
<reference evidence="5" key="1">
    <citation type="submission" date="2025-08" db="UniProtKB">
        <authorList>
            <consortium name="RefSeq"/>
        </authorList>
    </citation>
    <scope>IDENTIFICATION</scope>
    <source>
        <tissue evidence="5">Whole organism</tissue>
    </source>
</reference>
<dbReference type="PRINTS" id="PR00111">
    <property type="entry name" value="ABHYDROLASE"/>
</dbReference>
<sequence length="256" mass="27756">MVDEEPVEFQVAVPYGHIAGKVWRAGAPCAVLCLHGWQDNAGTFDHLAPLLPRHLCLVAADFPGHGYSSHRPRGVSDSFVEYLVSIDQLVQHFGWSQVVIMGHSMGGAAGMLYAGARPSLVHSLVLLDALKPIHVEPAKLPARTAAALDAVAQIERKLSGPKPSYTHEELLQRAMKSHEMSVGELLQSCSEFILCEVDGSHHVHLVAPERVSPHIASFLAQDKIPHNNIGNGGKSDDDASIVSKILRNNFCHTARL</sequence>
<dbReference type="PANTHER" id="PTHR43798:SF14">
    <property type="entry name" value="SERINE HYDROLASE-LIKE PROTEIN DDB_G0286239"/>
    <property type="match status" value="1"/>
</dbReference>
<dbReference type="Gene3D" id="3.40.50.1820">
    <property type="entry name" value="alpha/beta hydrolase"/>
    <property type="match status" value="1"/>
</dbReference>
<evidence type="ECO:0000313" key="5">
    <source>
        <dbReference type="RefSeq" id="XP_047737215.1"/>
    </source>
</evidence>
<evidence type="ECO:0000259" key="3">
    <source>
        <dbReference type="Pfam" id="PF00561"/>
    </source>
</evidence>
<dbReference type="OrthoDB" id="190201at2759"/>
<dbReference type="SUPFAM" id="SSF53474">
    <property type="entry name" value="alpha/beta-Hydrolases"/>
    <property type="match status" value="1"/>
</dbReference>
<dbReference type="AlphaFoldDB" id="A0A979FLY6"/>